<dbReference type="Proteomes" id="UP000023351">
    <property type="component" value="Unassembled WGS sequence"/>
</dbReference>
<name>X8DPG4_9MYCO</name>
<feature type="region of interest" description="Disordered" evidence="1">
    <location>
        <begin position="1"/>
        <end position="42"/>
    </location>
</feature>
<accession>X8DPG4</accession>
<organism evidence="2 3">
    <name type="scientific">Mycobacteroides abscessus subsp. bolletii 1513</name>
    <dbReference type="NCBI Taxonomy" id="1299321"/>
    <lineage>
        <taxon>Bacteria</taxon>
        <taxon>Bacillati</taxon>
        <taxon>Actinomycetota</taxon>
        <taxon>Actinomycetes</taxon>
        <taxon>Mycobacteriales</taxon>
        <taxon>Mycobacteriaceae</taxon>
        <taxon>Mycobacteroides</taxon>
        <taxon>Mycobacteroides abscessus</taxon>
    </lineage>
</organism>
<evidence type="ECO:0000313" key="2">
    <source>
        <dbReference type="EMBL" id="EUA70522.1"/>
    </source>
</evidence>
<protein>
    <submittedName>
        <fullName evidence="2">Uncharacterized protein</fullName>
    </submittedName>
</protein>
<reference evidence="2 3" key="1">
    <citation type="submission" date="2013-12" db="EMBL/GenBank/DDBJ databases">
        <authorList>
            <person name="Zelazny A."/>
            <person name="Olivier K."/>
            <person name="Holland S."/>
            <person name="Lenaerts A."/>
            <person name="Ordway D."/>
            <person name="DeGroote M.A."/>
            <person name="Parker T."/>
            <person name="Sizemore C."/>
            <person name="Tallon L.J."/>
            <person name="Sadzewicz L.K."/>
            <person name="Sengamalay N."/>
            <person name="Fraser C.M."/>
            <person name="Hine E."/>
            <person name="Shefchek K.A."/>
            <person name="Das S.P."/>
            <person name="Tettelin H."/>
        </authorList>
    </citation>
    <scope>NUCLEOTIDE SEQUENCE [LARGE SCALE GENOMIC DNA]</scope>
    <source>
        <strain evidence="2 3">1513</strain>
    </source>
</reference>
<dbReference type="EMBL" id="JAOJ01000002">
    <property type="protein sequence ID" value="EUA70522.1"/>
    <property type="molecule type" value="Genomic_DNA"/>
</dbReference>
<evidence type="ECO:0000313" key="3">
    <source>
        <dbReference type="Proteomes" id="UP000023351"/>
    </source>
</evidence>
<sequence>MDRQSWRKSVSRGFGTAGAMESVSMDRIRPSSPVDHGSGGEV</sequence>
<gene>
    <name evidence="2" type="ORF">I540_2089</name>
</gene>
<comment type="caution">
    <text evidence="2">The sequence shown here is derived from an EMBL/GenBank/DDBJ whole genome shotgun (WGS) entry which is preliminary data.</text>
</comment>
<proteinExistence type="predicted"/>
<dbReference type="AlphaFoldDB" id="X8DPG4"/>
<evidence type="ECO:0000256" key="1">
    <source>
        <dbReference type="SAM" id="MobiDB-lite"/>
    </source>
</evidence>